<dbReference type="Gene3D" id="3.40.109.10">
    <property type="entry name" value="NADH Oxidase"/>
    <property type="match status" value="1"/>
</dbReference>
<keyword evidence="3" id="KW-1185">Reference proteome</keyword>
<evidence type="ECO:0000313" key="3">
    <source>
        <dbReference type="Proteomes" id="UP001527866"/>
    </source>
</evidence>
<dbReference type="EMBL" id="JAQFWQ010000011">
    <property type="protein sequence ID" value="MDA2810218.1"/>
    <property type="molecule type" value="Genomic_DNA"/>
</dbReference>
<dbReference type="RefSeq" id="WP_270684228.1">
    <property type="nucleotide sequence ID" value="NZ_JAQFWQ010000011.1"/>
</dbReference>
<protein>
    <submittedName>
        <fullName evidence="2">TpaF</fullName>
    </submittedName>
</protein>
<name>A0ABT4TZV2_9ACTN</name>
<feature type="region of interest" description="Disordered" evidence="1">
    <location>
        <begin position="1"/>
        <end position="52"/>
    </location>
</feature>
<organism evidence="2 3">
    <name type="scientific">Nocardiopsis endophytica</name>
    <dbReference type="NCBI Taxonomy" id="3018445"/>
    <lineage>
        <taxon>Bacteria</taxon>
        <taxon>Bacillati</taxon>
        <taxon>Actinomycetota</taxon>
        <taxon>Actinomycetes</taxon>
        <taxon>Streptosporangiales</taxon>
        <taxon>Nocardiopsidaceae</taxon>
        <taxon>Nocardiopsis</taxon>
    </lineage>
</organism>
<gene>
    <name evidence="2" type="ORF">O4J56_06165</name>
</gene>
<dbReference type="SUPFAM" id="SSF55469">
    <property type="entry name" value="FMN-dependent nitroreductase-like"/>
    <property type="match status" value="1"/>
</dbReference>
<sequence length="232" mass="24597">MRSDSSKLQDLLDGLATRAPTGDGRAEQRSPKPFPGAAPVAVAEPGEDPGRTRDLRDTLAARRSTLHYADTPVRTGLVLGLVRTALRRDSEDWGLDGETGPLEAFVFALRSEGEPAGVYRVTAREASFIAPASDLGDPELLGVQREFADAAGIVGVFADLDRADSWAGAHGHRICTVRASMALYDFHLRCQSHGLAGTPFGGFIGTAVRGLVQNDGATRHPLLAATYAHPVS</sequence>
<comment type="caution">
    <text evidence="2">The sequence shown here is derived from an EMBL/GenBank/DDBJ whole genome shotgun (WGS) entry which is preliminary data.</text>
</comment>
<accession>A0ABT4TZV2</accession>
<dbReference type="InterPro" id="IPR000415">
    <property type="entry name" value="Nitroreductase-like"/>
</dbReference>
<evidence type="ECO:0000256" key="1">
    <source>
        <dbReference type="SAM" id="MobiDB-lite"/>
    </source>
</evidence>
<evidence type="ECO:0000313" key="2">
    <source>
        <dbReference type="EMBL" id="MDA2810218.1"/>
    </source>
</evidence>
<reference evidence="2 3" key="1">
    <citation type="submission" date="2023-01" db="EMBL/GenBank/DDBJ databases">
        <title>Draft genome sequence of Nocardiopsis sp. RSe5-2 isolated from halophytes.</title>
        <authorList>
            <person name="Duangmal K."/>
            <person name="Chantavorakit T."/>
        </authorList>
    </citation>
    <scope>NUCLEOTIDE SEQUENCE [LARGE SCALE GENOMIC DNA]</scope>
    <source>
        <strain evidence="2 3">RSe5-2</strain>
    </source>
</reference>
<dbReference type="Proteomes" id="UP001527866">
    <property type="component" value="Unassembled WGS sequence"/>
</dbReference>
<proteinExistence type="predicted"/>
<feature type="compositionally biased region" description="Low complexity" evidence="1">
    <location>
        <begin position="35"/>
        <end position="44"/>
    </location>
</feature>